<keyword evidence="1" id="KW-0175">Coiled coil</keyword>
<proteinExistence type="predicted"/>
<feature type="coiled-coil region" evidence="1">
    <location>
        <begin position="121"/>
        <end position="148"/>
    </location>
</feature>
<evidence type="ECO:0000256" key="1">
    <source>
        <dbReference type="SAM" id="Coils"/>
    </source>
</evidence>
<dbReference type="EMBL" id="FQZB01000009">
    <property type="protein sequence ID" value="SHJ55120.1"/>
    <property type="molecule type" value="Genomic_DNA"/>
</dbReference>
<organism evidence="2 3">
    <name type="scientific">Clostridium cavendishii DSM 21758</name>
    <dbReference type="NCBI Taxonomy" id="1121302"/>
    <lineage>
        <taxon>Bacteria</taxon>
        <taxon>Bacillati</taxon>
        <taxon>Bacillota</taxon>
        <taxon>Clostridia</taxon>
        <taxon>Eubacteriales</taxon>
        <taxon>Clostridiaceae</taxon>
        <taxon>Clostridium</taxon>
    </lineage>
</organism>
<dbReference type="OrthoDB" id="1690557at2"/>
<dbReference type="Proteomes" id="UP000184310">
    <property type="component" value="Unassembled WGS sequence"/>
</dbReference>
<dbReference type="RefSeq" id="WP_072986944.1">
    <property type="nucleotide sequence ID" value="NZ_FQZB01000009.1"/>
</dbReference>
<dbReference type="AlphaFoldDB" id="A0A1M6K8F4"/>
<name>A0A1M6K8F4_9CLOT</name>
<feature type="coiled-coil region" evidence="1">
    <location>
        <begin position="60"/>
        <end position="87"/>
    </location>
</feature>
<reference evidence="2 3" key="1">
    <citation type="submission" date="2016-11" db="EMBL/GenBank/DDBJ databases">
        <authorList>
            <person name="Jaros S."/>
            <person name="Januszkiewicz K."/>
            <person name="Wedrychowicz H."/>
        </authorList>
    </citation>
    <scope>NUCLEOTIDE SEQUENCE [LARGE SCALE GENOMIC DNA]</scope>
    <source>
        <strain evidence="2 3">DSM 21758</strain>
    </source>
</reference>
<evidence type="ECO:0008006" key="4">
    <source>
        <dbReference type="Google" id="ProtNLM"/>
    </source>
</evidence>
<gene>
    <name evidence="2" type="ORF">SAMN02745163_02122</name>
</gene>
<dbReference type="STRING" id="1121302.SAMN02745163_02122"/>
<evidence type="ECO:0000313" key="3">
    <source>
        <dbReference type="Proteomes" id="UP000184310"/>
    </source>
</evidence>
<protein>
    <recommendedName>
        <fullName evidence="4">ATPase</fullName>
    </recommendedName>
</protein>
<accession>A0A1M6K8F4</accession>
<evidence type="ECO:0000313" key="2">
    <source>
        <dbReference type="EMBL" id="SHJ55120.1"/>
    </source>
</evidence>
<keyword evidence="3" id="KW-1185">Reference proteome</keyword>
<sequence>MAENNVDIIELLEYLQDIVDGASKVPITGKVVVDKKEVLEIIEQVINCLPDEFKKAKWMIGEKERILGEARKEYEDLRKQTSEFMKKQVENHDVVKEAKFIAQEIVATAQRDAKAIRLGAREYADEILTQLENEIEEKTEEMVNVIKTNVETVAVSLNNDMTKTASTIRENIKELRTSIK</sequence>